<name>A0A452Z6L6_AEGTS</name>
<reference evidence="1" key="4">
    <citation type="submission" date="2019-03" db="UniProtKB">
        <authorList>
            <consortium name="EnsemblPlants"/>
        </authorList>
    </citation>
    <scope>IDENTIFICATION</scope>
</reference>
<accession>A0A452Z6L6</accession>
<proteinExistence type="predicted"/>
<organism evidence="1 2">
    <name type="scientific">Aegilops tauschii subsp. strangulata</name>
    <name type="common">Goatgrass</name>
    <dbReference type="NCBI Taxonomy" id="200361"/>
    <lineage>
        <taxon>Eukaryota</taxon>
        <taxon>Viridiplantae</taxon>
        <taxon>Streptophyta</taxon>
        <taxon>Embryophyta</taxon>
        <taxon>Tracheophyta</taxon>
        <taxon>Spermatophyta</taxon>
        <taxon>Magnoliopsida</taxon>
        <taxon>Liliopsida</taxon>
        <taxon>Poales</taxon>
        <taxon>Poaceae</taxon>
        <taxon>BOP clade</taxon>
        <taxon>Pooideae</taxon>
        <taxon>Triticodae</taxon>
        <taxon>Triticeae</taxon>
        <taxon>Triticinae</taxon>
        <taxon>Aegilops</taxon>
    </lineage>
</organism>
<reference evidence="2" key="2">
    <citation type="journal article" date="2017" name="Nat. Plants">
        <title>The Aegilops tauschii genome reveals multiple impacts of transposons.</title>
        <authorList>
            <person name="Zhao G."/>
            <person name="Zou C."/>
            <person name="Li K."/>
            <person name="Wang K."/>
            <person name="Li T."/>
            <person name="Gao L."/>
            <person name="Zhang X."/>
            <person name="Wang H."/>
            <person name="Yang Z."/>
            <person name="Liu X."/>
            <person name="Jiang W."/>
            <person name="Mao L."/>
            <person name="Kong X."/>
            <person name="Jiao Y."/>
            <person name="Jia J."/>
        </authorList>
    </citation>
    <scope>NUCLEOTIDE SEQUENCE [LARGE SCALE GENOMIC DNA]</scope>
    <source>
        <strain evidence="2">cv. AL8/78</strain>
    </source>
</reference>
<reference evidence="1" key="5">
    <citation type="journal article" date="2021" name="G3 (Bethesda)">
        <title>Aegilops tauschii genome assembly Aet v5.0 features greater sequence contiguity and improved annotation.</title>
        <authorList>
            <person name="Wang L."/>
            <person name="Zhu T."/>
            <person name="Rodriguez J.C."/>
            <person name="Deal K.R."/>
            <person name="Dubcovsky J."/>
            <person name="McGuire P.E."/>
            <person name="Lux T."/>
            <person name="Spannagl M."/>
            <person name="Mayer K.F.X."/>
            <person name="Baldrich P."/>
            <person name="Meyers B.C."/>
            <person name="Huo N."/>
            <person name="Gu Y.Q."/>
            <person name="Zhou H."/>
            <person name="Devos K.M."/>
            <person name="Bennetzen J.L."/>
            <person name="Unver T."/>
            <person name="Budak H."/>
            <person name="Gulick P.J."/>
            <person name="Galiba G."/>
            <person name="Kalapos B."/>
            <person name="Nelson D.R."/>
            <person name="Li P."/>
            <person name="You F.M."/>
            <person name="Luo M.C."/>
            <person name="Dvorak J."/>
        </authorList>
    </citation>
    <scope>NUCLEOTIDE SEQUENCE [LARGE SCALE GENOMIC DNA]</scope>
    <source>
        <strain evidence="1">cv. AL8/78</strain>
    </source>
</reference>
<sequence length="129" mass="14254">SGELLAIPGVGPRNLRKLVDNGFEGVAHLKQLYRDKVRVSLLGLLEMLLPNTCVSVTPQGKNTNSYPRSSTYTYNISQKSVKLHTCGHLQLLVLFNNSRASLVTSTLYDYHSPHWLCFGPTHKTKGCAA</sequence>
<dbReference type="EnsemblPlants" id="AET1Gv20649900.8">
    <property type="protein sequence ID" value="AET1Gv20649900.8"/>
    <property type="gene ID" value="AET1Gv20649900"/>
</dbReference>
<dbReference type="Gramene" id="AET1Gv20649900.8">
    <property type="protein sequence ID" value="AET1Gv20649900.8"/>
    <property type="gene ID" value="AET1Gv20649900"/>
</dbReference>
<reference evidence="1" key="3">
    <citation type="journal article" date="2017" name="Nature">
        <title>Genome sequence of the progenitor of the wheat D genome Aegilops tauschii.</title>
        <authorList>
            <person name="Luo M.C."/>
            <person name="Gu Y.Q."/>
            <person name="Puiu D."/>
            <person name="Wang H."/>
            <person name="Twardziok S.O."/>
            <person name="Deal K.R."/>
            <person name="Huo N."/>
            <person name="Zhu T."/>
            <person name="Wang L."/>
            <person name="Wang Y."/>
            <person name="McGuire P.E."/>
            <person name="Liu S."/>
            <person name="Long H."/>
            <person name="Ramasamy R.K."/>
            <person name="Rodriguez J.C."/>
            <person name="Van S.L."/>
            <person name="Yuan L."/>
            <person name="Wang Z."/>
            <person name="Xia Z."/>
            <person name="Xiao L."/>
            <person name="Anderson O.D."/>
            <person name="Ouyang S."/>
            <person name="Liang Y."/>
            <person name="Zimin A.V."/>
            <person name="Pertea G."/>
            <person name="Qi P."/>
            <person name="Bennetzen J.L."/>
            <person name="Dai X."/>
            <person name="Dawson M.W."/>
            <person name="Muller H.G."/>
            <person name="Kugler K."/>
            <person name="Rivarola-Duarte L."/>
            <person name="Spannagl M."/>
            <person name="Mayer K.F.X."/>
            <person name="Lu F.H."/>
            <person name="Bevan M.W."/>
            <person name="Leroy P."/>
            <person name="Li P."/>
            <person name="You F.M."/>
            <person name="Sun Q."/>
            <person name="Liu Z."/>
            <person name="Lyons E."/>
            <person name="Wicker T."/>
            <person name="Salzberg S.L."/>
            <person name="Devos K.M."/>
            <person name="Dvorak J."/>
        </authorList>
    </citation>
    <scope>NUCLEOTIDE SEQUENCE [LARGE SCALE GENOMIC DNA]</scope>
    <source>
        <strain evidence="1">cv. AL8/78</strain>
    </source>
</reference>
<keyword evidence="2" id="KW-1185">Reference proteome</keyword>
<protein>
    <submittedName>
        <fullName evidence="1">Uncharacterized protein</fullName>
    </submittedName>
</protein>
<reference evidence="2" key="1">
    <citation type="journal article" date="2014" name="Science">
        <title>Ancient hybridizations among the ancestral genomes of bread wheat.</title>
        <authorList>
            <consortium name="International Wheat Genome Sequencing Consortium,"/>
            <person name="Marcussen T."/>
            <person name="Sandve S.R."/>
            <person name="Heier L."/>
            <person name="Spannagl M."/>
            <person name="Pfeifer M."/>
            <person name="Jakobsen K.S."/>
            <person name="Wulff B.B."/>
            <person name="Steuernagel B."/>
            <person name="Mayer K.F."/>
            <person name="Olsen O.A."/>
        </authorList>
    </citation>
    <scope>NUCLEOTIDE SEQUENCE [LARGE SCALE GENOMIC DNA]</scope>
    <source>
        <strain evidence="2">cv. AL8/78</strain>
    </source>
</reference>
<dbReference type="Proteomes" id="UP000015105">
    <property type="component" value="Chromosome 1D"/>
</dbReference>
<dbReference type="AlphaFoldDB" id="A0A452Z6L6"/>
<evidence type="ECO:0000313" key="2">
    <source>
        <dbReference type="Proteomes" id="UP000015105"/>
    </source>
</evidence>
<evidence type="ECO:0000313" key="1">
    <source>
        <dbReference type="EnsemblPlants" id="AET1Gv20649900.8"/>
    </source>
</evidence>